<gene>
    <name evidence="1" type="ORF">PACLA_8A039908</name>
</gene>
<dbReference type="EMBL" id="CACRXK020022068">
    <property type="protein sequence ID" value="CAB4036467.1"/>
    <property type="molecule type" value="Genomic_DNA"/>
</dbReference>
<reference evidence="1" key="1">
    <citation type="submission" date="2020-04" db="EMBL/GenBank/DDBJ databases">
        <authorList>
            <person name="Alioto T."/>
            <person name="Alioto T."/>
            <person name="Gomez Garrido J."/>
        </authorList>
    </citation>
    <scope>NUCLEOTIDE SEQUENCE</scope>
    <source>
        <strain evidence="1">A484AB</strain>
    </source>
</reference>
<comment type="caution">
    <text evidence="1">The sequence shown here is derived from an EMBL/GenBank/DDBJ whole genome shotgun (WGS) entry which is preliminary data.</text>
</comment>
<accession>A0A7D9LMS9</accession>
<evidence type="ECO:0000313" key="1">
    <source>
        <dbReference type="EMBL" id="CAB4036467.1"/>
    </source>
</evidence>
<dbReference type="Proteomes" id="UP001152795">
    <property type="component" value="Unassembled WGS sequence"/>
</dbReference>
<keyword evidence="2" id="KW-1185">Reference proteome</keyword>
<evidence type="ECO:0000313" key="2">
    <source>
        <dbReference type="Proteomes" id="UP001152795"/>
    </source>
</evidence>
<name>A0A7D9LMS9_PARCT</name>
<protein>
    <submittedName>
        <fullName evidence="1">Uncharacterized protein</fullName>
    </submittedName>
</protein>
<dbReference type="AlphaFoldDB" id="A0A7D9LMS9"/>
<organism evidence="1 2">
    <name type="scientific">Paramuricea clavata</name>
    <name type="common">Red gorgonian</name>
    <name type="synonym">Violescent sea-whip</name>
    <dbReference type="NCBI Taxonomy" id="317549"/>
    <lineage>
        <taxon>Eukaryota</taxon>
        <taxon>Metazoa</taxon>
        <taxon>Cnidaria</taxon>
        <taxon>Anthozoa</taxon>
        <taxon>Octocorallia</taxon>
        <taxon>Malacalcyonacea</taxon>
        <taxon>Plexauridae</taxon>
        <taxon>Paramuricea</taxon>
    </lineage>
</organism>
<proteinExistence type="predicted"/>
<feature type="non-terminal residue" evidence="1">
    <location>
        <position position="1"/>
    </location>
</feature>
<sequence>SQERIVNGKLSDTCKDLLAVSYFKQEKHWPNLLRKNINDDNPNLSCSMSRCTKKLLTGKASLLKRKVDVLQTPEDDSESECSENSCDAEPVVEGSDEYELPVTSNFIISVTCLQEMLENAAVCKDFFSPLTLLEKKGSRQGLAAMWLCVASDASSNANI</sequence>